<dbReference type="CDD" id="cd01146">
    <property type="entry name" value="FhuD"/>
    <property type="match status" value="1"/>
</dbReference>
<dbReference type="STRING" id="1781255.BH720_10965"/>
<dbReference type="PROSITE" id="PS51257">
    <property type="entry name" value="PROKAR_LIPOPROTEIN"/>
    <property type="match status" value="1"/>
</dbReference>
<dbReference type="InterPro" id="IPR002491">
    <property type="entry name" value="ABC_transptr_periplasmic_BD"/>
</dbReference>
<name>A0A1E5QKR6_9CYAN</name>
<organism evidence="7">
    <name type="scientific">Desertifilum tharense IPPAS B-1220</name>
    <dbReference type="NCBI Taxonomy" id="1781255"/>
    <lineage>
        <taxon>Bacteria</taxon>
        <taxon>Bacillati</taxon>
        <taxon>Cyanobacteriota</taxon>
        <taxon>Cyanophyceae</taxon>
        <taxon>Desertifilales</taxon>
        <taxon>Desertifilaceae</taxon>
        <taxon>Desertifilum</taxon>
    </lineage>
</organism>
<dbReference type="InterPro" id="IPR051313">
    <property type="entry name" value="Bact_iron-sidero_bind"/>
</dbReference>
<evidence type="ECO:0000256" key="2">
    <source>
        <dbReference type="ARBA" id="ARBA00008814"/>
    </source>
</evidence>
<evidence type="ECO:0000259" key="6">
    <source>
        <dbReference type="PROSITE" id="PS50983"/>
    </source>
</evidence>
<keyword evidence="4" id="KW-0732">Signal</keyword>
<dbReference type="PANTHER" id="PTHR30532">
    <property type="entry name" value="IRON III DICITRATE-BINDING PERIPLASMIC PROTEIN"/>
    <property type="match status" value="1"/>
</dbReference>
<dbReference type="SUPFAM" id="SSF53807">
    <property type="entry name" value="Helical backbone' metal receptor"/>
    <property type="match status" value="1"/>
</dbReference>
<dbReference type="Pfam" id="PF01497">
    <property type="entry name" value="Peripla_BP_2"/>
    <property type="match status" value="1"/>
</dbReference>
<protein>
    <recommendedName>
        <fullName evidence="6">Fe/B12 periplasmic-binding domain-containing protein</fullName>
    </recommendedName>
</protein>
<evidence type="ECO:0000256" key="1">
    <source>
        <dbReference type="ARBA" id="ARBA00004196"/>
    </source>
</evidence>
<proteinExistence type="inferred from homology"/>
<dbReference type="PANTHER" id="PTHR30532:SF24">
    <property type="entry name" value="FERRIC ENTEROBACTIN-BINDING PERIPLASMIC PROTEIN FEPB"/>
    <property type="match status" value="1"/>
</dbReference>
<evidence type="ECO:0000313" key="7">
    <source>
        <dbReference type="EMBL" id="OEJ75230.1"/>
    </source>
</evidence>
<comment type="caution">
    <text evidence="7">The sequence shown here is derived from an EMBL/GenBank/DDBJ whole genome shotgun (WGS) entry which is preliminary data.</text>
</comment>
<dbReference type="Gene3D" id="3.40.50.1980">
    <property type="entry name" value="Nitrogenase molybdenum iron protein domain"/>
    <property type="match status" value="2"/>
</dbReference>
<dbReference type="GO" id="GO:1901678">
    <property type="term" value="P:iron coordination entity transport"/>
    <property type="evidence" value="ECO:0007669"/>
    <property type="project" value="UniProtKB-ARBA"/>
</dbReference>
<dbReference type="PROSITE" id="PS50983">
    <property type="entry name" value="FE_B12_PBP"/>
    <property type="match status" value="1"/>
</dbReference>
<evidence type="ECO:0000256" key="3">
    <source>
        <dbReference type="ARBA" id="ARBA00022448"/>
    </source>
</evidence>
<sequence length="339" mass="37737">MRRKSRLRWIVPLALLVLTACQDRTRDTQPPSAAAECQQIQHSLGETQICQPPQRIVALSPSLLELLLVLDLQPVGYADLVKFQSDTLDNPREQIPLLGDRITQPIRYVGTSPDPSLEAIVQLKPDLILATLEMNQQEYALLSQIAPTLILPYGVGNDWQENLQKIAQIADRRELAQNAIAQHQQRIAQVRQNLAAAIQERSRILVLVGNQLDRGLRVEGNTTSCGSLLENIGFELVLPPNSPTGSPNLSLEKLPQLPADSVLLLGYDFSRNAPQTQDFERSQLQQIQQDWENNAIAQSLKASQNNRVYFASAYSCLAYPGPLGAEVYLQEIEEQILSP</sequence>
<feature type="coiled-coil region" evidence="5">
    <location>
        <begin position="166"/>
        <end position="200"/>
    </location>
</feature>
<dbReference type="GO" id="GO:0030288">
    <property type="term" value="C:outer membrane-bounded periplasmic space"/>
    <property type="evidence" value="ECO:0007669"/>
    <property type="project" value="TreeGrafter"/>
</dbReference>
<accession>A0A1E5QKR6</accession>
<keyword evidence="5" id="KW-0175">Coiled coil</keyword>
<keyword evidence="3" id="KW-0813">Transport</keyword>
<comment type="subcellular location">
    <subcellularLocation>
        <location evidence="1">Cell envelope</location>
    </subcellularLocation>
</comment>
<dbReference type="EMBL" id="MJGC01000053">
    <property type="protein sequence ID" value="OEJ75230.1"/>
    <property type="molecule type" value="Genomic_DNA"/>
</dbReference>
<evidence type="ECO:0000256" key="5">
    <source>
        <dbReference type="SAM" id="Coils"/>
    </source>
</evidence>
<dbReference type="AlphaFoldDB" id="A0A1E5QKR6"/>
<feature type="domain" description="Fe/B12 periplasmic-binding" evidence="6">
    <location>
        <begin position="55"/>
        <end position="339"/>
    </location>
</feature>
<evidence type="ECO:0000256" key="4">
    <source>
        <dbReference type="ARBA" id="ARBA00022729"/>
    </source>
</evidence>
<gene>
    <name evidence="7" type="ORF">BH720_10965</name>
</gene>
<reference evidence="7" key="1">
    <citation type="submission" date="2016-09" db="EMBL/GenBank/DDBJ databases">
        <title>Draft genome of thermotolerant cyanobacterium Desertifilum sp. strain IPPAS B-1220.</title>
        <authorList>
            <person name="Sinetova M.A."/>
            <person name="Bolakhan K."/>
            <person name="Zayadan B.K."/>
            <person name="Mironov K.S."/>
            <person name="Ustinova V."/>
            <person name="Kupriyanova E.V."/>
            <person name="Sidorov R.A."/>
            <person name="Skrypnik A.N."/>
            <person name="Gogoleva N.E."/>
            <person name="Gogolev Y.V."/>
            <person name="Los D.A."/>
        </authorList>
    </citation>
    <scope>NUCLEOTIDE SEQUENCE [LARGE SCALE GENOMIC DNA]</scope>
    <source>
        <strain evidence="7">IPPAS B-1220</strain>
    </source>
</reference>
<comment type="similarity">
    <text evidence="2">Belongs to the bacterial solute-binding protein 8 family.</text>
</comment>